<evidence type="ECO:0000313" key="2">
    <source>
        <dbReference type="Proteomes" id="UP000186684"/>
    </source>
</evidence>
<proteinExistence type="predicted"/>
<gene>
    <name evidence="1" type="ORF">SAMN05421759_103119</name>
</gene>
<dbReference type="OrthoDB" id="9995463at2"/>
<organism evidence="1 2">
    <name type="scientific">Roseivivax lentus</name>
    <dbReference type="NCBI Taxonomy" id="633194"/>
    <lineage>
        <taxon>Bacteria</taxon>
        <taxon>Pseudomonadati</taxon>
        <taxon>Pseudomonadota</taxon>
        <taxon>Alphaproteobacteria</taxon>
        <taxon>Rhodobacterales</taxon>
        <taxon>Roseobacteraceae</taxon>
        <taxon>Roseivivax</taxon>
    </lineage>
</organism>
<evidence type="ECO:0000313" key="1">
    <source>
        <dbReference type="EMBL" id="SIS76793.1"/>
    </source>
</evidence>
<dbReference type="AlphaFoldDB" id="A0A1N7LSG9"/>
<reference evidence="2" key="1">
    <citation type="submission" date="2017-01" db="EMBL/GenBank/DDBJ databases">
        <authorList>
            <person name="Varghese N."/>
            <person name="Submissions S."/>
        </authorList>
    </citation>
    <scope>NUCLEOTIDE SEQUENCE [LARGE SCALE GENOMIC DNA]</scope>
    <source>
        <strain evidence="2">DSM 29430</strain>
    </source>
</reference>
<dbReference type="Proteomes" id="UP000186684">
    <property type="component" value="Unassembled WGS sequence"/>
</dbReference>
<name>A0A1N7LSG9_9RHOB</name>
<sequence>MLTQQQMKTASEARRALVAGRTQLWNLRLTAAVESGDRMAMIDLINGAITDTPNNCQCNSPQCNLIGEMPGRDLVRR</sequence>
<accession>A0A1N7LSG9</accession>
<keyword evidence="2" id="KW-1185">Reference proteome</keyword>
<protein>
    <submittedName>
        <fullName evidence="1">Uncharacterized protein</fullName>
    </submittedName>
</protein>
<dbReference type="EMBL" id="FTOQ01000003">
    <property type="protein sequence ID" value="SIS76793.1"/>
    <property type="molecule type" value="Genomic_DNA"/>
</dbReference>
<dbReference type="RefSeq" id="WP_076446638.1">
    <property type="nucleotide sequence ID" value="NZ_FTOQ01000003.1"/>
</dbReference>
<dbReference type="STRING" id="633194.SAMN05421759_103119"/>